<dbReference type="EMBL" id="MCIF01000002">
    <property type="protein sequence ID" value="RAQ97864.1"/>
    <property type="molecule type" value="Genomic_DNA"/>
</dbReference>
<evidence type="ECO:0008006" key="3">
    <source>
        <dbReference type="Google" id="ProtNLM"/>
    </source>
</evidence>
<proteinExistence type="predicted"/>
<dbReference type="Proteomes" id="UP000248706">
    <property type="component" value="Unassembled WGS sequence"/>
</dbReference>
<evidence type="ECO:0000313" key="2">
    <source>
        <dbReference type="Proteomes" id="UP000248706"/>
    </source>
</evidence>
<comment type="caution">
    <text evidence="1">The sequence shown here is derived from an EMBL/GenBank/DDBJ whole genome shotgun (WGS) entry which is preliminary data.</text>
</comment>
<dbReference type="AlphaFoldDB" id="A0A328VRM1"/>
<protein>
    <recommendedName>
        <fullName evidence="3">Transposase putative helix-turn-helix domain-containing protein</fullName>
    </recommendedName>
</protein>
<reference evidence="1 2" key="1">
    <citation type="submission" date="2016-08" db="EMBL/GenBank/DDBJ databases">
        <title>Analysis of Carbohydrate Active Enzymes in Thermogemmatispora T81 Reveals Carbohydrate Degradation Ability.</title>
        <authorList>
            <person name="Tomazini A."/>
            <person name="Lal S."/>
            <person name="Stott M."/>
            <person name="Henrissat B."/>
            <person name="Polikarpov I."/>
            <person name="Sparling R."/>
            <person name="Levin D.B."/>
        </authorList>
    </citation>
    <scope>NUCLEOTIDE SEQUENCE [LARGE SCALE GENOMIC DNA]</scope>
    <source>
        <strain evidence="1 2">T81</strain>
    </source>
</reference>
<accession>A0A328VRM1</accession>
<organism evidence="1 2">
    <name type="scientific">Thermogemmatispora tikiterensis</name>
    <dbReference type="NCBI Taxonomy" id="1825093"/>
    <lineage>
        <taxon>Bacteria</taxon>
        <taxon>Bacillati</taxon>
        <taxon>Chloroflexota</taxon>
        <taxon>Ktedonobacteria</taxon>
        <taxon>Thermogemmatisporales</taxon>
        <taxon>Thermogemmatisporaceae</taxon>
        <taxon>Thermogemmatispora</taxon>
    </lineage>
</organism>
<name>A0A328VRM1_9CHLR</name>
<gene>
    <name evidence="1" type="ORF">A4R35_20155</name>
</gene>
<sequence>MGRTIVVQLNPTPEQARSLKTTLEQYTACLNTVAQEGFTTDCSNGVELHKRTYYPLGAQYPDLPAQLVCSARVKATEAVTSALTWKIKKAKAYRVRSSERDASPCL</sequence>
<evidence type="ECO:0000313" key="1">
    <source>
        <dbReference type="EMBL" id="RAQ97864.1"/>
    </source>
</evidence>
<keyword evidence="2" id="KW-1185">Reference proteome</keyword>